<dbReference type="SUPFAM" id="SSF88946">
    <property type="entry name" value="Sigma2 domain of RNA polymerase sigma factors"/>
    <property type="match status" value="1"/>
</dbReference>
<sequence length="161" mass="19177">MTVREFNKCVDDYSDNLYRFVLKNIKDEDKAKDIIQDTFEKFWNKKDDVQEGKEKSYLFTTAYHTLIDVTRKEKRQGNFSEVKEESYSVDSQYSDLQEVLEEAINKLPEDQKAVIMLRDYEGYAYDEIAEITKLSESQVKVYIFRARKFLKQYLGSIEQVL</sequence>
<dbReference type="InterPro" id="IPR013324">
    <property type="entry name" value="RNA_pol_sigma_r3/r4-like"/>
</dbReference>
<dbReference type="InterPro" id="IPR007627">
    <property type="entry name" value="RNA_pol_sigma70_r2"/>
</dbReference>
<dbReference type="PANTHER" id="PTHR43133">
    <property type="entry name" value="RNA POLYMERASE ECF-TYPE SIGMA FACTO"/>
    <property type="match status" value="1"/>
</dbReference>
<gene>
    <name evidence="8" type="ORF">FRY74_10270</name>
</gene>
<accession>A0A5C6RRN7</accession>
<evidence type="ECO:0000256" key="3">
    <source>
        <dbReference type="ARBA" id="ARBA00023082"/>
    </source>
</evidence>
<dbReference type="InterPro" id="IPR013325">
    <property type="entry name" value="RNA_pol_sigma_r2"/>
</dbReference>
<evidence type="ECO:0000259" key="6">
    <source>
        <dbReference type="Pfam" id="PF04542"/>
    </source>
</evidence>
<dbReference type="Proteomes" id="UP000321721">
    <property type="component" value="Unassembled WGS sequence"/>
</dbReference>
<evidence type="ECO:0000256" key="4">
    <source>
        <dbReference type="ARBA" id="ARBA00023125"/>
    </source>
</evidence>
<evidence type="ECO:0000259" key="7">
    <source>
        <dbReference type="Pfam" id="PF08281"/>
    </source>
</evidence>
<evidence type="ECO:0000313" key="8">
    <source>
        <dbReference type="EMBL" id="TXB64827.1"/>
    </source>
</evidence>
<dbReference type="NCBIfam" id="TIGR02937">
    <property type="entry name" value="sigma70-ECF"/>
    <property type="match status" value="1"/>
</dbReference>
<evidence type="ECO:0000313" key="9">
    <source>
        <dbReference type="Proteomes" id="UP000321721"/>
    </source>
</evidence>
<dbReference type="InterPro" id="IPR014284">
    <property type="entry name" value="RNA_pol_sigma-70_dom"/>
</dbReference>
<dbReference type="Pfam" id="PF04542">
    <property type="entry name" value="Sigma70_r2"/>
    <property type="match status" value="1"/>
</dbReference>
<evidence type="ECO:0000256" key="1">
    <source>
        <dbReference type="ARBA" id="ARBA00010641"/>
    </source>
</evidence>
<dbReference type="PANTHER" id="PTHR43133:SF8">
    <property type="entry name" value="RNA POLYMERASE SIGMA FACTOR HI_1459-RELATED"/>
    <property type="match status" value="1"/>
</dbReference>
<dbReference type="InterPro" id="IPR036388">
    <property type="entry name" value="WH-like_DNA-bd_sf"/>
</dbReference>
<proteinExistence type="inferred from homology"/>
<dbReference type="CDD" id="cd06171">
    <property type="entry name" value="Sigma70_r4"/>
    <property type="match status" value="1"/>
</dbReference>
<dbReference type="Pfam" id="PF08281">
    <property type="entry name" value="Sigma70_r4_2"/>
    <property type="match status" value="1"/>
</dbReference>
<dbReference type="Gene3D" id="1.10.1740.10">
    <property type="match status" value="1"/>
</dbReference>
<protein>
    <submittedName>
        <fullName evidence="8">RNA polymerase sigma factor</fullName>
    </submittedName>
</protein>
<keyword evidence="9" id="KW-1185">Reference proteome</keyword>
<feature type="domain" description="RNA polymerase sigma-70 region 2" evidence="6">
    <location>
        <begin position="10"/>
        <end position="75"/>
    </location>
</feature>
<dbReference type="GO" id="GO:0003677">
    <property type="term" value="F:DNA binding"/>
    <property type="evidence" value="ECO:0007669"/>
    <property type="project" value="UniProtKB-KW"/>
</dbReference>
<dbReference type="EMBL" id="VOOS01000004">
    <property type="protein sequence ID" value="TXB64827.1"/>
    <property type="molecule type" value="Genomic_DNA"/>
</dbReference>
<dbReference type="SUPFAM" id="SSF88659">
    <property type="entry name" value="Sigma3 and sigma4 domains of RNA polymerase sigma factors"/>
    <property type="match status" value="1"/>
</dbReference>
<evidence type="ECO:0000256" key="5">
    <source>
        <dbReference type="ARBA" id="ARBA00023163"/>
    </source>
</evidence>
<dbReference type="OrthoDB" id="659855at2"/>
<evidence type="ECO:0000256" key="2">
    <source>
        <dbReference type="ARBA" id="ARBA00023015"/>
    </source>
</evidence>
<dbReference type="InterPro" id="IPR013249">
    <property type="entry name" value="RNA_pol_sigma70_r4_t2"/>
</dbReference>
<reference evidence="8 9" key="1">
    <citation type="submission" date="2019-08" db="EMBL/GenBank/DDBJ databases">
        <title>Genome of Vicingus serpentipes NCIMB 15042.</title>
        <authorList>
            <person name="Bowman J.P."/>
        </authorList>
    </citation>
    <scope>NUCLEOTIDE SEQUENCE [LARGE SCALE GENOMIC DNA]</scope>
    <source>
        <strain evidence="8 9">NCIMB 15042</strain>
    </source>
</reference>
<comment type="caution">
    <text evidence="8">The sequence shown here is derived from an EMBL/GenBank/DDBJ whole genome shotgun (WGS) entry which is preliminary data.</text>
</comment>
<organism evidence="8 9">
    <name type="scientific">Vicingus serpentipes</name>
    <dbReference type="NCBI Taxonomy" id="1926625"/>
    <lineage>
        <taxon>Bacteria</taxon>
        <taxon>Pseudomonadati</taxon>
        <taxon>Bacteroidota</taxon>
        <taxon>Flavobacteriia</taxon>
        <taxon>Flavobacteriales</taxon>
        <taxon>Vicingaceae</taxon>
        <taxon>Vicingus</taxon>
    </lineage>
</organism>
<dbReference type="GO" id="GO:0016987">
    <property type="term" value="F:sigma factor activity"/>
    <property type="evidence" value="ECO:0007669"/>
    <property type="project" value="UniProtKB-KW"/>
</dbReference>
<keyword evidence="5" id="KW-0804">Transcription</keyword>
<keyword evidence="2" id="KW-0805">Transcription regulation</keyword>
<feature type="domain" description="RNA polymerase sigma factor 70 region 4 type 2" evidence="7">
    <location>
        <begin position="98"/>
        <end position="150"/>
    </location>
</feature>
<keyword evidence="3" id="KW-0731">Sigma factor</keyword>
<dbReference type="RefSeq" id="WP_147101155.1">
    <property type="nucleotide sequence ID" value="NZ_VOOS01000004.1"/>
</dbReference>
<name>A0A5C6RRN7_9FLAO</name>
<dbReference type="GO" id="GO:0006352">
    <property type="term" value="P:DNA-templated transcription initiation"/>
    <property type="evidence" value="ECO:0007669"/>
    <property type="project" value="InterPro"/>
</dbReference>
<dbReference type="Gene3D" id="1.10.10.10">
    <property type="entry name" value="Winged helix-like DNA-binding domain superfamily/Winged helix DNA-binding domain"/>
    <property type="match status" value="1"/>
</dbReference>
<keyword evidence="4" id="KW-0238">DNA-binding</keyword>
<dbReference type="InterPro" id="IPR039425">
    <property type="entry name" value="RNA_pol_sigma-70-like"/>
</dbReference>
<comment type="similarity">
    <text evidence="1">Belongs to the sigma-70 factor family. ECF subfamily.</text>
</comment>
<dbReference type="AlphaFoldDB" id="A0A5C6RRN7"/>